<dbReference type="RefSeq" id="WP_066129073.1">
    <property type="nucleotide sequence ID" value="NZ_KQ959861.1"/>
</dbReference>
<gene>
    <name evidence="5" type="ORF">HMPREF1871_00304</name>
</gene>
<reference evidence="5 6" key="1">
    <citation type="submission" date="2016-01" db="EMBL/GenBank/DDBJ databases">
        <authorList>
            <person name="Mitreva M."/>
            <person name="Pepin K.H."/>
            <person name="Mihindukulasuriya K.A."/>
            <person name="Fulton R."/>
            <person name="Fronick C."/>
            <person name="O'Laughlin M."/>
            <person name="Miner T."/>
            <person name="Herter B."/>
            <person name="Rosa B.A."/>
            <person name="Cordes M."/>
            <person name="Tomlinson C."/>
            <person name="Wollam A."/>
            <person name="Palsikar V.B."/>
            <person name="Mardis E.R."/>
            <person name="Wilson R.K."/>
        </authorList>
    </citation>
    <scope>NUCLEOTIDE SEQUENCE [LARGE SCALE GENOMIC DNA]</scope>
    <source>
        <strain evidence="5 6">KA00071</strain>
    </source>
</reference>
<dbReference type="Pfam" id="PF07288">
    <property type="entry name" value="RpoY"/>
    <property type="match status" value="1"/>
</dbReference>
<evidence type="ECO:0000256" key="1">
    <source>
        <dbReference type="ARBA" id="ARBA00022478"/>
    </source>
</evidence>
<name>A0ABR5TMK3_9BACL</name>
<keyword evidence="1" id="KW-0240">DNA-directed RNA polymerase</keyword>
<organism evidence="5 6">
    <name type="scientific">Gemelliphila asaccharolytica</name>
    <dbReference type="NCBI Taxonomy" id="502393"/>
    <lineage>
        <taxon>Bacteria</taxon>
        <taxon>Bacillati</taxon>
        <taxon>Bacillota</taxon>
        <taxon>Bacilli</taxon>
        <taxon>Bacillales</taxon>
        <taxon>Gemellaceae</taxon>
        <taxon>Gemelliphila</taxon>
    </lineage>
</organism>
<protein>
    <recommendedName>
        <fullName evidence="7">RNA polymerase epsilon subunit</fullName>
    </recommendedName>
</protein>
<dbReference type="EMBL" id="LSDB01000008">
    <property type="protein sequence ID" value="KXB58540.1"/>
    <property type="molecule type" value="Genomic_DNA"/>
</dbReference>
<dbReference type="Gene3D" id="3.10.20.730">
    <property type="entry name" value="RNAP, epsilon subunit-like"/>
    <property type="match status" value="1"/>
</dbReference>
<comment type="caution">
    <text evidence="5">The sequence shown here is derived from an EMBL/GenBank/DDBJ whole genome shotgun (WGS) entry which is preliminary data.</text>
</comment>
<evidence type="ECO:0000256" key="3">
    <source>
        <dbReference type="ARBA" id="ARBA00022695"/>
    </source>
</evidence>
<proteinExistence type="predicted"/>
<keyword evidence="2" id="KW-0808">Transferase</keyword>
<accession>A0ABR5TMK3</accession>
<evidence type="ECO:0000256" key="4">
    <source>
        <dbReference type="ARBA" id="ARBA00023163"/>
    </source>
</evidence>
<dbReference type="InterPro" id="IPR009907">
    <property type="entry name" value="RpoY"/>
</dbReference>
<evidence type="ECO:0008006" key="7">
    <source>
        <dbReference type="Google" id="ProtNLM"/>
    </source>
</evidence>
<sequence length="72" mass="8730">MKKFKVFYQENNKEIPVRENTKSMFIESSDKPSVLRYLESKNYNVEYVQEMTEEYLNFEKKSSDFKMVKING</sequence>
<keyword evidence="3" id="KW-0548">Nucleotidyltransferase</keyword>
<keyword evidence="6" id="KW-1185">Reference proteome</keyword>
<dbReference type="Proteomes" id="UP000070467">
    <property type="component" value="Unassembled WGS sequence"/>
</dbReference>
<evidence type="ECO:0000313" key="6">
    <source>
        <dbReference type="Proteomes" id="UP000070467"/>
    </source>
</evidence>
<evidence type="ECO:0000256" key="2">
    <source>
        <dbReference type="ARBA" id="ARBA00022679"/>
    </source>
</evidence>
<keyword evidence="4" id="KW-0804">Transcription</keyword>
<evidence type="ECO:0000313" key="5">
    <source>
        <dbReference type="EMBL" id="KXB58540.1"/>
    </source>
</evidence>